<comment type="pathway">
    <text evidence="1 11">Amino-acid biosynthesis; S-adenosyl-L-methionine biosynthesis; S-adenosyl-L-methionine from L-methionine: step 1/1.</text>
</comment>
<dbReference type="EC" id="2.5.1.6" evidence="11"/>
<evidence type="ECO:0000256" key="11">
    <source>
        <dbReference type="RuleBase" id="RU000541"/>
    </source>
</evidence>
<dbReference type="InterPro" id="IPR022630">
    <property type="entry name" value="S-AdoMet_synt_C"/>
</dbReference>
<dbReference type="Proteomes" id="UP000663852">
    <property type="component" value="Unassembled WGS sequence"/>
</dbReference>
<dbReference type="GO" id="GO:0006730">
    <property type="term" value="P:one-carbon metabolic process"/>
    <property type="evidence" value="ECO:0007669"/>
    <property type="project" value="UniProtKB-KW"/>
</dbReference>
<evidence type="ECO:0000256" key="6">
    <source>
        <dbReference type="ARBA" id="ARBA00022741"/>
    </source>
</evidence>
<dbReference type="GO" id="GO:0006556">
    <property type="term" value="P:S-adenosylmethionine biosynthetic process"/>
    <property type="evidence" value="ECO:0007669"/>
    <property type="project" value="UniProtKB-UniPathway"/>
</dbReference>
<dbReference type="OrthoDB" id="5852090at2759"/>
<evidence type="ECO:0000259" key="14">
    <source>
        <dbReference type="Pfam" id="PF02772"/>
    </source>
</evidence>
<dbReference type="EMBL" id="CAJNOR010000613">
    <property type="protein sequence ID" value="CAF0962132.1"/>
    <property type="molecule type" value="Genomic_DNA"/>
</dbReference>
<keyword evidence="5 11" id="KW-0479">Metal-binding</keyword>
<dbReference type="SUPFAM" id="SSF55973">
    <property type="entry name" value="S-adenosylmethionine synthetase"/>
    <property type="match status" value="3"/>
</dbReference>
<keyword evidence="18" id="KW-1185">Reference proteome</keyword>
<protein>
    <recommendedName>
        <fullName evidence="11">S-adenosylmethionine synthase</fullName>
        <ecNumber evidence="11">2.5.1.6</ecNumber>
    </recommendedName>
</protein>
<sequence length="388" mass="42693">MESDNSHGEVFLFTSESVGEGHPDKICDQVSDAVLDACLEQDPNAKVACETCTKTGMVLVCGEITTKAVLDYQKIIRDAVRHIGYDSSSKGFDFNTMNVLVALEQQSPDIAQAVHEKKADEDIGAGDQGLMFGYATDETEECMPLTVVLSHQLNAKMAELRRSGELDYLRPDSKTQVTVEYVFDKGACIPKRVHTIVISTQHSPQVTQEKLRDDLLNKIIKPVVPAKFLDEKTIYYLNPSGKFEIGGPQGDAGLTGRKIIVDTYGGWGAHGGGAFSGKDPSKVDRSGAYAARWVAKSLVKAKLCRRCLVQVSYSIGISEPLSIAVFSYGTSSKTDKELLDIVKNNFDLRPGIIIRDLNLKTPIYAKTACYGHFGRPEFPWEQPKELKF</sequence>
<evidence type="ECO:0000256" key="12">
    <source>
        <dbReference type="RuleBase" id="RU004462"/>
    </source>
</evidence>
<organism evidence="17 19">
    <name type="scientific">Adineta ricciae</name>
    <name type="common">Rotifer</name>
    <dbReference type="NCBI Taxonomy" id="249248"/>
    <lineage>
        <taxon>Eukaryota</taxon>
        <taxon>Metazoa</taxon>
        <taxon>Spiralia</taxon>
        <taxon>Gnathifera</taxon>
        <taxon>Rotifera</taxon>
        <taxon>Eurotatoria</taxon>
        <taxon>Bdelloidea</taxon>
        <taxon>Adinetida</taxon>
        <taxon>Adinetidae</taxon>
        <taxon>Adineta</taxon>
    </lineage>
</organism>
<dbReference type="InterPro" id="IPR022628">
    <property type="entry name" value="S-AdoMet_synt_N"/>
</dbReference>
<comment type="caution">
    <text evidence="17">The sequence shown here is derived from an EMBL/GenBank/DDBJ whole genome shotgun (WGS) entry which is preliminary data.</text>
</comment>
<evidence type="ECO:0000256" key="10">
    <source>
        <dbReference type="ARBA" id="ARBA00048344"/>
    </source>
</evidence>
<dbReference type="GO" id="GO:0005524">
    <property type="term" value="F:ATP binding"/>
    <property type="evidence" value="ECO:0007669"/>
    <property type="project" value="UniProtKB-KW"/>
</dbReference>
<comment type="function">
    <text evidence="11">Catalyzes the formation of S-adenosylmethionine from methionine and ATP.</text>
</comment>
<dbReference type="Pfam" id="PF02773">
    <property type="entry name" value="S-AdoMet_synt_C"/>
    <property type="match status" value="1"/>
</dbReference>
<evidence type="ECO:0000256" key="7">
    <source>
        <dbReference type="ARBA" id="ARBA00022840"/>
    </source>
</evidence>
<feature type="domain" description="S-adenosylmethionine synthetase C-terminal" evidence="15">
    <location>
        <begin position="245"/>
        <end position="382"/>
    </location>
</feature>
<comment type="catalytic activity">
    <reaction evidence="10 11">
        <text>L-methionine + ATP + H2O = S-adenosyl-L-methionine + phosphate + diphosphate</text>
        <dbReference type="Rhea" id="RHEA:21080"/>
        <dbReference type="ChEBI" id="CHEBI:15377"/>
        <dbReference type="ChEBI" id="CHEBI:30616"/>
        <dbReference type="ChEBI" id="CHEBI:33019"/>
        <dbReference type="ChEBI" id="CHEBI:43474"/>
        <dbReference type="ChEBI" id="CHEBI:57844"/>
        <dbReference type="ChEBI" id="CHEBI:59789"/>
        <dbReference type="EC" id="2.5.1.6"/>
    </reaction>
</comment>
<dbReference type="EMBL" id="CAJNOJ010000064">
    <property type="protein sequence ID" value="CAF1010790.1"/>
    <property type="molecule type" value="Genomic_DNA"/>
</dbReference>
<evidence type="ECO:0000256" key="3">
    <source>
        <dbReference type="ARBA" id="ARBA00022563"/>
    </source>
</evidence>
<name>A0A814HKA1_ADIRI</name>
<dbReference type="AlphaFoldDB" id="A0A814HKA1"/>
<dbReference type="InterPro" id="IPR022636">
    <property type="entry name" value="S-AdoMet_synthetase_sfam"/>
</dbReference>
<dbReference type="CDD" id="cd18079">
    <property type="entry name" value="S-AdoMet_synt"/>
    <property type="match status" value="1"/>
</dbReference>
<keyword evidence="4 11" id="KW-0808">Transferase</keyword>
<dbReference type="FunFam" id="3.30.300.10:FF:000001">
    <property type="entry name" value="S-adenosylmethionine synthase"/>
    <property type="match status" value="1"/>
</dbReference>
<evidence type="ECO:0000313" key="19">
    <source>
        <dbReference type="Proteomes" id="UP000663852"/>
    </source>
</evidence>
<accession>A0A814HKA1</accession>
<dbReference type="UniPathway" id="UPA00315">
    <property type="reaction ID" value="UER00080"/>
</dbReference>
<evidence type="ECO:0000256" key="8">
    <source>
        <dbReference type="ARBA" id="ARBA00022842"/>
    </source>
</evidence>
<evidence type="ECO:0000256" key="4">
    <source>
        <dbReference type="ARBA" id="ARBA00022679"/>
    </source>
</evidence>
<keyword evidence="3 11" id="KW-0554">One-carbon metabolism</keyword>
<dbReference type="GO" id="GO:0046872">
    <property type="term" value="F:metal ion binding"/>
    <property type="evidence" value="ECO:0007669"/>
    <property type="project" value="UniProtKB-KW"/>
</dbReference>
<comment type="cofactor">
    <cofactor evidence="11">
        <name>Mg(2+)</name>
        <dbReference type="ChEBI" id="CHEBI:18420"/>
    </cofactor>
    <text evidence="11">Binds 2 magnesium ions per subunit. The magnesium ions interact primarily with the substrate.</text>
</comment>
<dbReference type="InterPro" id="IPR022631">
    <property type="entry name" value="ADOMET_SYNTHASE_CS"/>
</dbReference>
<dbReference type="PANTHER" id="PTHR11964">
    <property type="entry name" value="S-ADENOSYLMETHIONINE SYNTHETASE"/>
    <property type="match status" value="1"/>
</dbReference>
<dbReference type="Pfam" id="PF00438">
    <property type="entry name" value="S-AdoMet_synt_N"/>
    <property type="match status" value="1"/>
</dbReference>
<feature type="domain" description="S-adenosylmethionine synthetase N-terminal" evidence="13">
    <location>
        <begin position="11"/>
        <end position="108"/>
    </location>
</feature>
<feature type="domain" description="S-adenosylmethionine synthetase central" evidence="14">
    <location>
        <begin position="122"/>
        <end position="243"/>
    </location>
</feature>
<evidence type="ECO:0000313" key="16">
    <source>
        <dbReference type="EMBL" id="CAF0962132.1"/>
    </source>
</evidence>
<keyword evidence="6 11" id="KW-0547">Nucleotide-binding</keyword>
<dbReference type="FunFam" id="3.30.300.10:FF:000003">
    <property type="entry name" value="S-adenosylmethionine synthase"/>
    <property type="match status" value="1"/>
</dbReference>
<evidence type="ECO:0000313" key="17">
    <source>
        <dbReference type="EMBL" id="CAF1010790.1"/>
    </source>
</evidence>
<reference evidence="17" key="1">
    <citation type="submission" date="2021-02" db="EMBL/GenBank/DDBJ databases">
        <authorList>
            <person name="Nowell W R."/>
        </authorList>
    </citation>
    <scope>NUCLEOTIDE SEQUENCE</scope>
</reference>
<comment type="similarity">
    <text evidence="2 12">Belongs to the AdoMet synthase family.</text>
</comment>
<dbReference type="Gene3D" id="3.30.300.10">
    <property type="match status" value="3"/>
</dbReference>
<dbReference type="InterPro" id="IPR002133">
    <property type="entry name" value="S-AdoMet_synthetase"/>
</dbReference>
<keyword evidence="7 11" id="KW-0067">ATP-binding</keyword>
<dbReference type="Pfam" id="PF02772">
    <property type="entry name" value="S-AdoMet_synt_M"/>
    <property type="match status" value="1"/>
</dbReference>
<dbReference type="HAMAP" id="MF_00086">
    <property type="entry name" value="S_AdoMet_synth1"/>
    <property type="match status" value="1"/>
</dbReference>
<evidence type="ECO:0000256" key="2">
    <source>
        <dbReference type="ARBA" id="ARBA00009685"/>
    </source>
</evidence>
<evidence type="ECO:0000259" key="15">
    <source>
        <dbReference type="Pfam" id="PF02773"/>
    </source>
</evidence>
<dbReference type="NCBIfam" id="TIGR01034">
    <property type="entry name" value="metK"/>
    <property type="match status" value="1"/>
</dbReference>
<dbReference type="GO" id="GO:0004478">
    <property type="term" value="F:methionine adenosyltransferase activity"/>
    <property type="evidence" value="ECO:0007669"/>
    <property type="project" value="UniProtKB-EC"/>
</dbReference>
<dbReference type="FunFam" id="3.30.300.10:FF:000004">
    <property type="entry name" value="S-adenosylmethionine synthase"/>
    <property type="match status" value="1"/>
</dbReference>
<keyword evidence="8 11" id="KW-0460">Magnesium</keyword>
<dbReference type="InterPro" id="IPR022629">
    <property type="entry name" value="S-AdoMet_synt_central"/>
</dbReference>
<dbReference type="PROSITE" id="PS00376">
    <property type="entry name" value="ADOMET_SYNTHASE_1"/>
    <property type="match status" value="1"/>
</dbReference>
<gene>
    <name evidence="17" type="ORF">EDS130_LOCUS15380</name>
    <name evidence="16" type="ORF">XAT740_LOCUS11235</name>
</gene>
<evidence type="ECO:0000313" key="18">
    <source>
        <dbReference type="Proteomes" id="UP000663828"/>
    </source>
</evidence>
<keyword evidence="9 11" id="KW-0630">Potassium</keyword>
<evidence type="ECO:0000259" key="13">
    <source>
        <dbReference type="Pfam" id="PF00438"/>
    </source>
</evidence>
<dbReference type="PROSITE" id="PS00377">
    <property type="entry name" value="ADOMET_SYNTHASE_2"/>
    <property type="match status" value="1"/>
</dbReference>
<evidence type="ECO:0000256" key="1">
    <source>
        <dbReference type="ARBA" id="ARBA00005224"/>
    </source>
</evidence>
<dbReference type="PIRSF" id="PIRSF000497">
    <property type="entry name" value="MAT"/>
    <property type="match status" value="1"/>
</dbReference>
<evidence type="ECO:0000256" key="5">
    <source>
        <dbReference type="ARBA" id="ARBA00022723"/>
    </source>
</evidence>
<comment type="cofactor">
    <cofactor evidence="11">
        <name>K(+)</name>
        <dbReference type="ChEBI" id="CHEBI:29103"/>
    </cofactor>
    <text evidence="11">Binds 1 potassium ion per subunit. The potassium ion interacts primarily with the substrate.</text>
</comment>
<dbReference type="Proteomes" id="UP000663828">
    <property type="component" value="Unassembled WGS sequence"/>
</dbReference>
<evidence type="ECO:0000256" key="9">
    <source>
        <dbReference type="ARBA" id="ARBA00022958"/>
    </source>
</evidence>
<proteinExistence type="inferred from homology"/>